<dbReference type="PROSITE" id="PS51257">
    <property type="entry name" value="PROKAR_LIPOPROTEIN"/>
    <property type="match status" value="1"/>
</dbReference>
<keyword evidence="3" id="KW-1185">Reference proteome</keyword>
<dbReference type="SUPFAM" id="SSF159501">
    <property type="entry name" value="EreA/ChaN-like"/>
    <property type="match status" value="1"/>
</dbReference>
<name>A0ABS1X0Y3_9GAMM</name>
<organism evidence="2 3">
    <name type="scientific">Steroidobacter gossypii</name>
    <dbReference type="NCBI Taxonomy" id="2805490"/>
    <lineage>
        <taxon>Bacteria</taxon>
        <taxon>Pseudomonadati</taxon>
        <taxon>Pseudomonadota</taxon>
        <taxon>Gammaproteobacteria</taxon>
        <taxon>Steroidobacterales</taxon>
        <taxon>Steroidobacteraceae</taxon>
        <taxon>Steroidobacter</taxon>
    </lineage>
</organism>
<gene>
    <name evidence="2" type="ORF">JM946_19435</name>
</gene>
<proteinExistence type="predicted"/>
<accession>A0ABS1X0Y3</accession>
<dbReference type="PANTHER" id="PTHR31299">
    <property type="entry name" value="ESTERASE, PUTATIVE (AFU_ORTHOLOGUE AFUA_1G05850)-RELATED"/>
    <property type="match status" value="1"/>
</dbReference>
<sequence length="509" mass="56564">MPCRFGHQRGRARWASGLLAALLACSTGHAEQADELQRWIEKNAAPLRSIAATDEDFRDLEPLLTAIGPAEVVQLGEPGHGAGNSFAAKVRLIKFLHQRMGFDVLVWESGMHGMRLADAAMRGESDAVSAAQRGIFTIWSNAEEVRPLLEYVKSTQATSRPLQMAGFDLQFTARNALDAFSEDLRAFVSAIHEPTIRSQLQADVDRALATYHRLCCELREARRQHREHLVRLGTSEQVLAERLTAWDKREALALRPTQQDLDAFSSSSDAVLNAIQAHRALFEQAHGAKGTSFMEQALINLRVDAQGKLDIDHGVRGETSARFRNAVAYFNRRDERNAHNLRWLIEQGYPGRKLIVWAHNVHVTRAHFAPGFAAVHVHPRAGDMKPTGAYLSDWFGPKIYTIALTTYRGKDRWVTGDRVIEIPPSEAGSLEARLHALGKPYWFLDLRAAAIGSSHVAGQPLKMRMMTPVPGSNTAAPPHGSYLVEDIRRAFDGVFFIDETTPATPIRAQ</sequence>
<reference evidence="2 3" key="1">
    <citation type="journal article" date="2021" name="Int. J. Syst. Evol. Microbiol.">
        <title>Steroidobacter gossypii sp. nov., isolated from soil of cotton cropping field.</title>
        <authorList>
            <person name="Huang R."/>
            <person name="Yang S."/>
            <person name="Zhen C."/>
            <person name="Liu W."/>
        </authorList>
    </citation>
    <scope>NUCLEOTIDE SEQUENCE [LARGE SCALE GENOMIC DNA]</scope>
    <source>
        <strain evidence="2 3">S1-65</strain>
    </source>
</reference>
<dbReference type="InterPro" id="IPR052036">
    <property type="entry name" value="Hydrolase/PRTase-associated"/>
</dbReference>
<dbReference type="InterPro" id="IPR007815">
    <property type="entry name" value="Emycin_Estase"/>
</dbReference>
<dbReference type="RefSeq" id="WP_203169027.1">
    <property type="nucleotide sequence ID" value="NZ_JAEVLS010000004.1"/>
</dbReference>
<feature type="signal peptide" evidence="1">
    <location>
        <begin position="1"/>
        <end position="30"/>
    </location>
</feature>
<evidence type="ECO:0000313" key="2">
    <source>
        <dbReference type="EMBL" id="MBM0106914.1"/>
    </source>
</evidence>
<feature type="chain" id="PRO_5046267577" evidence="1">
    <location>
        <begin position="31"/>
        <end position="509"/>
    </location>
</feature>
<keyword evidence="1" id="KW-0732">Signal</keyword>
<dbReference type="Proteomes" id="UP000661077">
    <property type="component" value="Unassembled WGS sequence"/>
</dbReference>
<evidence type="ECO:0000256" key="1">
    <source>
        <dbReference type="SAM" id="SignalP"/>
    </source>
</evidence>
<dbReference type="PANTHER" id="PTHR31299:SF0">
    <property type="entry name" value="ESTERASE, PUTATIVE (AFU_ORTHOLOGUE AFUA_1G05850)-RELATED"/>
    <property type="match status" value="1"/>
</dbReference>
<evidence type="ECO:0000313" key="3">
    <source>
        <dbReference type="Proteomes" id="UP000661077"/>
    </source>
</evidence>
<protein>
    <submittedName>
        <fullName evidence="2">Erythromycin esterase family protein</fullName>
    </submittedName>
</protein>
<dbReference type="Pfam" id="PF05139">
    <property type="entry name" value="Erythro_esteras"/>
    <property type="match status" value="1"/>
</dbReference>
<dbReference type="CDD" id="cd14728">
    <property type="entry name" value="Ere-like"/>
    <property type="match status" value="1"/>
</dbReference>
<comment type="caution">
    <text evidence="2">The sequence shown here is derived from an EMBL/GenBank/DDBJ whole genome shotgun (WGS) entry which is preliminary data.</text>
</comment>
<dbReference type="Gene3D" id="3.40.1660.10">
    <property type="entry name" value="EreA-like (biosynthetic domain)"/>
    <property type="match status" value="2"/>
</dbReference>
<dbReference type="EMBL" id="JAEVLS010000004">
    <property type="protein sequence ID" value="MBM0106914.1"/>
    <property type="molecule type" value="Genomic_DNA"/>
</dbReference>